<feature type="compositionally biased region" description="Pro residues" evidence="1">
    <location>
        <begin position="266"/>
        <end position="289"/>
    </location>
</feature>
<feature type="region of interest" description="Disordered" evidence="1">
    <location>
        <begin position="1"/>
        <end position="86"/>
    </location>
</feature>
<evidence type="ECO:0000256" key="1">
    <source>
        <dbReference type="SAM" id="MobiDB-lite"/>
    </source>
</evidence>
<feature type="compositionally biased region" description="Polar residues" evidence="1">
    <location>
        <begin position="619"/>
        <end position="632"/>
    </location>
</feature>
<dbReference type="Proteomes" id="UP000078576">
    <property type="component" value="Unassembled WGS sequence"/>
</dbReference>
<sequence length="834" mass="88846">MAPLPQSRFIEGSMNDRTSNAPPPGYLGSNAEGTLEYQRQFALDWKAPDPNPHRAENRSSFISTNPPTSPGAPTSPNSGSIWSFKGHKSTGSTTSGFLAPLWGGVKEKLNLTRSKSSNIFSGENGAIDEGSHSSIFVLPTFKHKRSESTNTAHMLRANDSSQRLDTDALNDGSEITKLKKAPSAATLPIGGVNGSTSFDPATRPTREEIQASYQSLLASGFFGNRAIQSTRFAAPGQKQDRPSMPASPSYTRRIAEGGQGRQQDEAPPPPPPQRQPPPPPPNRTAPGPPSLSTDTTSASSSSGGIHPNETVLLSPMPKEPQDPMDMLPPPSPPKQQRLRHKPSLSLSSVFSRSTTRLANESPASRPVCSPPLSHSRYSLASGRQSFDSRLTDGPNQQRGVKRPFISANVSDLSLAGRTYYGVLRDEESEAGTTAGAEGGRESGARKLVKKLRKSASRWSMDLGKTISRPASTFGGENDTNSSGLLSPSLQPFSDAIKRSFNWRSGKTEPEAATAESKGSYESNSSSSNNDNNKNSSSNDINNDYNNCSSNGSNCHSNNRNGSSTDIGGTGASVATPETTRTGRLPPPPLSIITGSPSSPERNKLKKKEIRGRRLRRQDNSISSPSKSTYQPTVPTPTKDKDRTMEHTMDWQSGPSPSARGNRSHSRSRSRSRPRRSSTTMFMHNQLRPGTAHSTDSFVSSTSNANYNYHPYVTPAPSFDSPIQPRRSAEVNTATPAAAAAAAAAAATAGTDSMEGVEYVAPSFHFPGRARPGVPLAIVPDANRGIPSVPSIPGEYRDTKICVGGRGENSSGMDAMAIDGGSGVVWPSPSPQALF</sequence>
<feature type="compositionally biased region" description="Polar residues" evidence="1">
    <location>
        <begin position="477"/>
        <end position="489"/>
    </location>
</feature>
<feature type="compositionally biased region" description="Low complexity" evidence="1">
    <location>
        <begin position="343"/>
        <end position="357"/>
    </location>
</feature>
<reference evidence="3" key="1">
    <citation type="submission" date="2014-12" db="EMBL/GenBank/DDBJ databases">
        <title>Genome Sequence of Valsa Canker Pathogens Uncovers a Specific Adaption of Colonization on Woody Bark.</title>
        <authorList>
            <person name="Yin Z."/>
            <person name="Liu H."/>
            <person name="Gao X."/>
            <person name="Li Z."/>
            <person name="Song N."/>
            <person name="Ke X."/>
            <person name="Dai Q."/>
            <person name="Wu Y."/>
            <person name="Sun Y."/>
            <person name="Xu J.-R."/>
            <person name="Kang Z.K."/>
            <person name="Wang L."/>
            <person name="Huang L."/>
        </authorList>
    </citation>
    <scope>NUCLEOTIDE SEQUENCE [LARGE SCALE GENOMIC DNA]</scope>
    <source>
        <strain evidence="3">SXYL134</strain>
    </source>
</reference>
<keyword evidence="3" id="KW-1185">Reference proteome</keyword>
<feature type="compositionally biased region" description="Basic and acidic residues" evidence="1">
    <location>
        <begin position="637"/>
        <end position="648"/>
    </location>
</feature>
<accession>A0A194V491</accession>
<feature type="compositionally biased region" description="Basic residues" evidence="1">
    <location>
        <begin position="603"/>
        <end position="615"/>
    </location>
</feature>
<proteinExistence type="predicted"/>
<feature type="region of interest" description="Disordered" evidence="1">
    <location>
        <begin position="460"/>
        <end position="489"/>
    </location>
</feature>
<feature type="compositionally biased region" description="Low complexity" evidence="1">
    <location>
        <begin position="516"/>
        <end position="563"/>
    </location>
</feature>
<feature type="compositionally biased region" description="Low complexity" evidence="1">
    <location>
        <begin position="290"/>
        <end position="302"/>
    </location>
</feature>
<feature type="region of interest" description="Disordered" evidence="1">
    <location>
        <begin position="501"/>
        <end position="681"/>
    </location>
</feature>
<protein>
    <submittedName>
        <fullName evidence="2">Uncharacterized protein</fullName>
    </submittedName>
</protein>
<feature type="compositionally biased region" description="Polar residues" evidence="1">
    <location>
        <begin position="58"/>
        <end position="81"/>
    </location>
</feature>
<organism evidence="2 3">
    <name type="scientific">Cytospora mali</name>
    <name type="common">Apple Valsa canker fungus</name>
    <name type="synonym">Valsa mali</name>
    <dbReference type="NCBI Taxonomy" id="578113"/>
    <lineage>
        <taxon>Eukaryota</taxon>
        <taxon>Fungi</taxon>
        <taxon>Dikarya</taxon>
        <taxon>Ascomycota</taxon>
        <taxon>Pezizomycotina</taxon>
        <taxon>Sordariomycetes</taxon>
        <taxon>Sordariomycetidae</taxon>
        <taxon>Diaporthales</taxon>
        <taxon>Cytosporaceae</taxon>
        <taxon>Cytospora</taxon>
    </lineage>
</organism>
<name>A0A194V491_CYTMA</name>
<feature type="compositionally biased region" description="Basic residues" evidence="1">
    <location>
        <begin position="661"/>
        <end position="675"/>
    </location>
</feature>
<dbReference type="EMBL" id="KN714718">
    <property type="protein sequence ID" value="KUI58729.1"/>
    <property type="molecule type" value="Genomic_DNA"/>
</dbReference>
<evidence type="ECO:0000313" key="3">
    <source>
        <dbReference type="Proteomes" id="UP000078576"/>
    </source>
</evidence>
<evidence type="ECO:0000313" key="2">
    <source>
        <dbReference type="EMBL" id="KUI58729.1"/>
    </source>
</evidence>
<feature type="region of interest" description="Disordered" evidence="1">
    <location>
        <begin position="231"/>
        <end position="379"/>
    </location>
</feature>
<gene>
    <name evidence="2" type="ORF">VP1G_05995</name>
</gene>
<dbReference type="AlphaFoldDB" id="A0A194V491"/>
<dbReference type="OrthoDB" id="5226996at2759"/>